<keyword evidence="1" id="KW-0689">Ribosomal protein</keyword>
<keyword evidence="1" id="KW-0150">Chloroplast</keyword>
<dbReference type="AlphaFoldDB" id="A0A8F0FPP4"/>
<accession>A0A8F0FPP4</accession>
<dbReference type="GO" id="GO:0005840">
    <property type="term" value="C:ribosome"/>
    <property type="evidence" value="ECO:0007669"/>
    <property type="project" value="UniProtKB-KW"/>
</dbReference>
<geneLocation type="chloroplast" evidence="1"/>
<keyword evidence="1" id="KW-0687">Ribonucleoprotein</keyword>
<name>A0A8F0FPP4_9ROSA</name>
<sequence length="22" mass="2579">MPRSLKKNPFIVLNNNIIIIIK</sequence>
<organism evidence="1">
    <name type="scientific">Ulmus uyematsui</name>
    <dbReference type="NCBI Taxonomy" id="2713450"/>
    <lineage>
        <taxon>Eukaryota</taxon>
        <taxon>Viridiplantae</taxon>
        <taxon>Streptophyta</taxon>
        <taxon>Embryophyta</taxon>
        <taxon>Tracheophyta</taxon>
        <taxon>Spermatophyta</taxon>
        <taxon>Magnoliopsida</taxon>
        <taxon>eudicotyledons</taxon>
        <taxon>Gunneridae</taxon>
        <taxon>Pentapetalae</taxon>
        <taxon>rosids</taxon>
        <taxon>fabids</taxon>
        <taxon>Rosales</taxon>
        <taxon>Ulmaceae</taxon>
        <taxon>Ulmus</taxon>
    </lineage>
</organism>
<evidence type="ECO:0000313" key="1">
    <source>
        <dbReference type="EMBL" id="QWK50706.1"/>
    </source>
</evidence>
<proteinExistence type="predicted"/>
<reference evidence="1" key="2">
    <citation type="journal article" date="2021" name="J Syst">
        <title>The diversification of the northern temperate woody flora - A case study of the Elm family (Ulmaceae) based on phylogenomic and paleobotanical evidence.</title>
        <authorList>
            <person name="Zhang Q.-Y."/>
            <person name="Deng M."/>
            <person name="Bouchenak-Khelladi Y."/>
            <person name="Zhou Z.-K."/>
            <person name="Hu G.-W."/>
            <person name="Xing Y.-W."/>
        </authorList>
    </citation>
    <scope>NUCLEOTIDE SEQUENCE</scope>
</reference>
<protein>
    <submittedName>
        <fullName evidence="1">Ribosomal protein S19</fullName>
    </submittedName>
</protein>
<dbReference type="EMBL" id="MT165947">
    <property type="protein sequence ID" value="QWK50706.1"/>
    <property type="molecule type" value="Genomic_DNA"/>
</dbReference>
<gene>
    <name evidence="1" type="primary">rps19</name>
</gene>
<reference evidence="1" key="1">
    <citation type="submission" date="2020-03" db="EMBL/GenBank/DDBJ databases">
        <authorList>
            <person name="Zhang Q."/>
        </authorList>
    </citation>
    <scope>NUCLEOTIDE SEQUENCE</scope>
</reference>
<keyword evidence="1" id="KW-0934">Plastid</keyword>